<dbReference type="EMBL" id="JBHSNL010000006">
    <property type="protein sequence ID" value="MFC5546839.1"/>
    <property type="molecule type" value="Genomic_DNA"/>
</dbReference>
<name>A0ABW0RPT2_9GAMM</name>
<dbReference type="RefSeq" id="WP_248159330.1">
    <property type="nucleotide sequence ID" value="NZ_JAKZAJ010000004.1"/>
</dbReference>
<gene>
    <name evidence="4" type="ORF">ACFPQA_17365</name>
</gene>
<keyword evidence="1" id="KW-0732">Signal</keyword>
<evidence type="ECO:0000313" key="5">
    <source>
        <dbReference type="Proteomes" id="UP001596055"/>
    </source>
</evidence>
<organism evidence="4 5">
    <name type="scientific">Marinobacter koreensis</name>
    <dbReference type="NCBI Taxonomy" id="335974"/>
    <lineage>
        <taxon>Bacteria</taxon>
        <taxon>Pseudomonadati</taxon>
        <taxon>Pseudomonadota</taxon>
        <taxon>Gammaproteobacteria</taxon>
        <taxon>Pseudomonadales</taxon>
        <taxon>Marinobacteraceae</taxon>
        <taxon>Marinobacter</taxon>
    </lineage>
</organism>
<evidence type="ECO:0000259" key="3">
    <source>
        <dbReference type="Pfam" id="PF13205"/>
    </source>
</evidence>
<dbReference type="PROSITE" id="PS51257">
    <property type="entry name" value="PROKAR_LIPOPROTEIN"/>
    <property type="match status" value="1"/>
</dbReference>
<dbReference type="InterPro" id="IPR032812">
    <property type="entry name" value="SbsA_Ig"/>
</dbReference>
<protein>
    <submittedName>
        <fullName evidence="4">Ig-like domain-containing protein</fullName>
    </submittedName>
</protein>
<dbReference type="Gene3D" id="2.60.40.3710">
    <property type="match status" value="1"/>
</dbReference>
<feature type="region of interest" description="Disordered" evidence="2">
    <location>
        <begin position="594"/>
        <end position="617"/>
    </location>
</feature>
<feature type="domain" description="SbsA Ig-like" evidence="3">
    <location>
        <begin position="492"/>
        <end position="602"/>
    </location>
</feature>
<reference evidence="5" key="1">
    <citation type="journal article" date="2019" name="Int. J. Syst. Evol. Microbiol.">
        <title>The Global Catalogue of Microorganisms (GCM) 10K type strain sequencing project: providing services to taxonomists for standard genome sequencing and annotation.</title>
        <authorList>
            <consortium name="The Broad Institute Genomics Platform"/>
            <consortium name="The Broad Institute Genome Sequencing Center for Infectious Disease"/>
            <person name="Wu L."/>
            <person name="Ma J."/>
        </authorList>
    </citation>
    <scope>NUCLEOTIDE SEQUENCE [LARGE SCALE GENOMIC DNA]</scope>
    <source>
        <strain evidence="5">CGMCC 4.1799</strain>
    </source>
</reference>
<feature type="domain" description="SbsA Ig-like" evidence="3">
    <location>
        <begin position="668"/>
        <end position="742"/>
    </location>
</feature>
<dbReference type="InterPro" id="IPR014755">
    <property type="entry name" value="Cu-Rt/internalin_Ig-like"/>
</dbReference>
<feature type="domain" description="SbsA Ig-like" evidence="3">
    <location>
        <begin position="33"/>
        <end position="138"/>
    </location>
</feature>
<evidence type="ECO:0000256" key="1">
    <source>
        <dbReference type="ARBA" id="ARBA00022729"/>
    </source>
</evidence>
<feature type="compositionally biased region" description="Polar residues" evidence="2">
    <location>
        <begin position="594"/>
        <end position="615"/>
    </location>
</feature>
<proteinExistence type="predicted"/>
<sequence>MKHYKILALAPAILLAACGGKEQAMQSHLPTGSVVYSYPTDGQTGVSPKSDIVIRFSNPVTDAEADLQSEILVNDGTTNIGFTVTKVDGGRSLKLSPSSPLALGTEYSVSFANALKADGATSISTPNATGPEGIQFQTRGGYTGIQSLDDTAADFSVATMVPSPNGLLEAVDFSTFRLLLTQPVDPRWKDMGGKIVLEDDQGNPVPATVLVDERRITVDPCLTDDPSLCGTKDDQLKAGSTYTLKLQDLPSQTSPGTTLNFSQAFKIREAGPTVVVYQEAVDSGLGSGASEEQATKSILNGQPINGVTLNSVLQGTAGPSQQTGGLFAELAYAPSFGADEALPLRVPKNSVLNSTSLDVRINGTVPVINPETNQIQQTGNIKVTMLSDASGYLLPNAYTDDLNAPRHVRLFMDVAMNTAEAQPNASLSQNLLGVELDGIAMVKDGVLNIDAIGVVEPNLLGQEYTDSTIAFHLEAKTDANSVLDAADLWQPDTTSPTLVSWMPGPTDAFPDTRQAMQRPGDPVILNFDEPIDEDTLANGLILNEGTTPLTIGDGTLKAYVDGTAVVINPVGGLKHGADYALSITSALADPAGNGVSSQTLEFSLDPTSGSDNPQARSPLALTTYPGYPCVTHDLDIPGGSHGYCNDAISDSGGTYPDGQGPDQLPVTSLPADRPIVVLFSQPMNLASVNSNSFVVEKASDPNVPVGSGTPVAGRIQKSQERIRFLPDQPWEDGVTYRYTLRSSNTGGCSAASPTVICGSNALPLQTDLLVDPEDVGGPDLTIYFTGATADSSVFTPLRNLPIRDTNANYVVDCNQADGTDCLEPFRHEDDGQGGFKPTANAAKLAVNPNRDPIVLGSSQSEARVGCQTSGPDCPEKKFIYQTYGLNTEVIGPATDPDTGKVGVRVLLYPTLLAATSVDVYLDDGNGLTDFVLSPDQPQSTGPQILRMRYAKDDPNCTSACSRTSLISGIIIEGDDGKPIFKTTADLMLDAPKLELPLGGVLRHNLFSYPLSLNLKGPIVFFDDGRMQIEQRNIASDDQDHPDPEINVLVTTQNDALAPGVDFASCVLGLFGGDLGACSQLVDPPSSGEDGAVFIPLIIPEQGLYLNFISNPIKELPTQP</sequence>
<evidence type="ECO:0000256" key="2">
    <source>
        <dbReference type="SAM" id="MobiDB-lite"/>
    </source>
</evidence>
<comment type="caution">
    <text evidence="4">The sequence shown here is derived from an EMBL/GenBank/DDBJ whole genome shotgun (WGS) entry which is preliminary data.</text>
</comment>
<dbReference type="Proteomes" id="UP001596055">
    <property type="component" value="Unassembled WGS sequence"/>
</dbReference>
<dbReference type="Pfam" id="PF13205">
    <property type="entry name" value="Big_5"/>
    <property type="match status" value="3"/>
</dbReference>
<keyword evidence="5" id="KW-1185">Reference proteome</keyword>
<accession>A0ABW0RPT2</accession>
<evidence type="ECO:0000313" key="4">
    <source>
        <dbReference type="EMBL" id="MFC5546839.1"/>
    </source>
</evidence>
<dbReference type="Gene3D" id="2.60.40.1220">
    <property type="match status" value="1"/>
</dbReference>